<dbReference type="OrthoDB" id="3638688at2"/>
<comment type="caution">
    <text evidence="2">The sequence shown here is derived from an EMBL/GenBank/DDBJ whole genome shotgun (WGS) entry which is preliminary data.</text>
</comment>
<gene>
    <name evidence="2" type="ORF">FG385_02915</name>
</gene>
<keyword evidence="3" id="KW-1185">Reference proteome</keyword>
<keyword evidence="1" id="KW-1133">Transmembrane helix</keyword>
<dbReference type="AlphaFoldDB" id="A0A5C4M731"/>
<dbReference type="EMBL" id="VDFW01000002">
    <property type="protein sequence ID" value="TNC29074.1"/>
    <property type="molecule type" value="Genomic_DNA"/>
</dbReference>
<evidence type="ECO:0000313" key="2">
    <source>
        <dbReference type="EMBL" id="TNC29074.1"/>
    </source>
</evidence>
<evidence type="ECO:0000256" key="1">
    <source>
        <dbReference type="SAM" id="Phobius"/>
    </source>
</evidence>
<evidence type="ECO:0000313" key="3">
    <source>
        <dbReference type="Proteomes" id="UP000305546"/>
    </source>
</evidence>
<name>A0A5C4M731_9PSEU</name>
<feature type="transmembrane region" description="Helical" evidence="1">
    <location>
        <begin position="40"/>
        <end position="61"/>
    </location>
</feature>
<dbReference type="RefSeq" id="WP_139095018.1">
    <property type="nucleotide sequence ID" value="NZ_VDFW01000002.1"/>
</dbReference>
<keyword evidence="1" id="KW-0812">Transmembrane</keyword>
<proteinExistence type="predicted"/>
<keyword evidence="1" id="KW-0472">Membrane</keyword>
<sequence length="71" mass="7872">MHVESGATGARYRRWWLLCALLFAVTAGIQVYLAVTATVWWAWAAAAFFLVIALACGYAMLADVTRHQKDP</sequence>
<dbReference type="Proteomes" id="UP000305546">
    <property type="component" value="Unassembled WGS sequence"/>
</dbReference>
<accession>A0A5C4M731</accession>
<organism evidence="2 3">
    <name type="scientific">Amycolatopsis alkalitolerans</name>
    <dbReference type="NCBI Taxonomy" id="2547244"/>
    <lineage>
        <taxon>Bacteria</taxon>
        <taxon>Bacillati</taxon>
        <taxon>Actinomycetota</taxon>
        <taxon>Actinomycetes</taxon>
        <taxon>Pseudonocardiales</taxon>
        <taxon>Pseudonocardiaceae</taxon>
        <taxon>Amycolatopsis</taxon>
    </lineage>
</organism>
<protein>
    <submittedName>
        <fullName evidence="2">Uncharacterized protein</fullName>
    </submittedName>
</protein>
<feature type="transmembrane region" description="Helical" evidence="1">
    <location>
        <begin position="15"/>
        <end position="34"/>
    </location>
</feature>
<reference evidence="2 3" key="1">
    <citation type="submission" date="2019-06" db="EMBL/GenBank/DDBJ databases">
        <title>Amycolatopsis alkalitolerans sp. nov., isolated from Gastrodia elata Blume.</title>
        <authorList>
            <person name="Narsing Rao M.P."/>
            <person name="Li W.J."/>
        </authorList>
    </citation>
    <scope>NUCLEOTIDE SEQUENCE [LARGE SCALE GENOMIC DNA]</scope>
    <source>
        <strain evidence="2 3">SYSUP0005</strain>
    </source>
</reference>